<evidence type="ECO:0000256" key="4">
    <source>
        <dbReference type="ARBA" id="ARBA00023235"/>
    </source>
</evidence>
<dbReference type="SUPFAM" id="SSF55120">
    <property type="entry name" value="Pseudouridine synthase"/>
    <property type="match status" value="1"/>
</dbReference>
<dbReference type="NCBIfam" id="TIGR00431">
    <property type="entry name" value="TruB"/>
    <property type="match status" value="1"/>
</dbReference>
<evidence type="ECO:0000313" key="10">
    <source>
        <dbReference type="EMBL" id="XDS49171.1"/>
    </source>
</evidence>
<feature type="domain" description="tRNA pseudouridylate synthase B C-terminal" evidence="8">
    <location>
        <begin position="237"/>
        <end position="264"/>
    </location>
</feature>
<dbReference type="KEGG" id="bfk:QN062_08385"/>
<dbReference type="InterPro" id="IPR020103">
    <property type="entry name" value="PsdUridine_synth_cat_dom_sf"/>
</dbReference>
<evidence type="ECO:0000313" key="11">
    <source>
        <dbReference type="EMBL" id="XDS50395.1"/>
    </source>
</evidence>
<dbReference type="InterPro" id="IPR032819">
    <property type="entry name" value="TruB_C"/>
</dbReference>
<dbReference type="PANTHER" id="PTHR13767:SF2">
    <property type="entry name" value="PSEUDOURIDYLATE SYNTHASE TRUB1"/>
    <property type="match status" value="1"/>
</dbReference>
<dbReference type="Gene3D" id="3.30.2350.10">
    <property type="entry name" value="Pseudouridine synthase"/>
    <property type="match status" value="1"/>
</dbReference>
<evidence type="ECO:0000256" key="3">
    <source>
        <dbReference type="ARBA" id="ARBA00022694"/>
    </source>
</evidence>
<accession>A0AB39UB08</accession>
<keyword evidence="3 5" id="KW-0819">tRNA processing</keyword>
<feature type="active site" description="Nucleophile" evidence="5">
    <location>
        <position position="40"/>
    </location>
</feature>
<dbReference type="CDD" id="cd02573">
    <property type="entry name" value="PseudoU_synth_EcTruB"/>
    <property type="match status" value="1"/>
</dbReference>
<evidence type="ECO:0000259" key="7">
    <source>
        <dbReference type="Pfam" id="PF01509"/>
    </source>
</evidence>
<protein>
    <recommendedName>
        <fullName evidence="5">tRNA pseudouridine synthase B</fullName>
        <ecNumber evidence="5">5.4.99.25</ecNumber>
    </recommendedName>
    <alternativeName>
        <fullName evidence="5">tRNA pseudouridine(55) synthase</fullName>
        <shortName evidence="5">Psi55 synthase</shortName>
    </alternativeName>
    <alternativeName>
        <fullName evidence="5">tRNA pseudouridylate synthase</fullName>
    </alternativeName>
    <alternativeName>
        <fullName evidence="5">tRNA-uridine isomerase</fullName>
    </alternativeName>
</protein>
<evidence type="ECO:0000256" key="5">
    <source>
        <dbReference type="HAMAP-Rule" id="MF_01080"/>
    </source>
</evidence>
<dbReference type="GO" id="GO:0031119">
    <property type="term" value="P:tRNA pseudouridine synthesis"/>
    <property type="evidence" value="ECO:0007669"/>
    <property type="project" value="UniProtKB-UniRule"/>
</dbReference>
<evidence type="ECO:0000256" key="2">
    <source>
        <dbReference type="ARBA" id="ARBA00005642"/>
    </source>
</evidence>
<comment type="function">
    <text evidence="5">Responsible for synthesis of pseudouridine from uracil-55 in the psi GC loop of transfer RNAs.</text>
</comment>
<dbReference type="GO" id="GO:0003723">
    <property type="term" value="F:RNA binding"/>
    <property type="evidence" value="ECO:0007669"/>
    <property type="project" value="InterPro"/>
</dbReference>
<dbReference type="PANTHER" id="PTHR13767">
    <property type="entry name" value="TRNA-PSEUDOURIDINE SYNTHASE"/>
    <property type="match status" value="1"/>
</dbReference>
<dbReference type="InterPro" id="IPR014780">
    <property type="entry name" value="tRNA_psdUridine_synth_TruB"/>
</dbReference>
<proteinExistence type="inferred from homology"/>
<evidence type="ECO:0000256" key="6">
    <source>
        <dbReference type="SAM" id="MobiDB-lite"/>
    </source>
</evidence>
<dbReference type="EMBL" id="CP129683">
    <property type="protein sequence ID" value="XDS50395.1"/>
    <property type="molecule type" value="Genomic_DNA"/>
</dbReference>
<comment type="similarity">
    <text evidence="2 5">Belongs to the pseudouridine synthase TruB family. Type 1 subfamily.</text>
</comment>
<dbReference type="GO" id="GO:0160148">
    <property type="term" value="F:tRNA pseudouridine(55) synthase activity"/>
    <property type="evidence" value="ECO:0007669"/>
    <property type="project" value="UniProtKB-EC"/>
</dbReference>
<sequence length="431" mass="46422">MAESGILLVDKPQGVTSHDVVAAVRGALHTRHVGHAGTLDPMATGLLVIGFGDATRLLRYMVGHDKQYVATIRLGLATDSDDADGRILRPDATVRKRVADIVKTISLDGLQALVDEFFVGAIEQIPSAFSSVRVNGKHAYELARNGEKPNLAPREVTVHKFDILGLRNDDVRIHDADCRLAVDSADYVGEAADVAGGNDVDDHHDHDHGHADDESSVRVSVLDVFVRVSCSSGTYIRALARDLGARLGIGGHLVALRRTRVGGFLVGREESPYESSVQPANPQIADDAPLCTVAGTEVRTHVARVRVVPRELTDRKTGKLIVRNRAVMLEDAESLLKSALSPAVAASTMMNSIDISAKEAEDLSHGRIIARHVSDPTAAIHEPRHSSASGESATATSSPRLCAILVPYRHDSAKPQTVFSDAFEEWQKKQK</sequence>
<dbReference type="HAMAP" id="MF_01080">
    <property type="entry name" value="TruB_bact"/>
    <property type="match status" value="1"/>
</dbReference>
<dbReference type="RefSeq" id="WP_369341360.1">
    <property type="nucleotide sequence ID" value="NZ_CP129675.1"/>
</dbReference>
<dbReference type="Pfam" id="PF01509">
    <property type="entry name" value="TruB_N"/>
    <property type="match status" value="1"/>
</dbReference>
<name>A0AB39UB08_9BIFI</name>
<feature type="compositionally biased region" description="Low complexity" evidence="6">
    <location>
        <begin position="386"/>
        <end position="395"/>
    </location>
</feature>
<evidence type="ECO:0000313" key="9">
    <source>
        <dbReference type="EMBL" id="XDS46047.1"/>
    </source>
</evidence>
<dbReference type="InterPro" id="IPR002501">
    <property type="entry name" value="PsdUridine_synth_N"/>
</dbReference>
<feature type="domain" description="Pseudouridine synthase II N-terminal" evidence="7">
    <location>
        <begin position="26"/>
        <end position="173"/>
    </location>
</feature>
<organism evidence="9">
    <name type="scientific">Bifidobacterium fermentum</name>
    <dbReference type="NCBI Taxonomy" id="3059035"/>
    <lineage>
        <taxon>Bacteria</taxon>
        <taxon>Bacillati</taxon>
        <taxon>Actinomycetota</taxon>
        <taxon>Actinomycetes</taxon>
        <taxon>Bifidobacteriales</taxon>
        <taxon>Bifidobacteriaceae</taxon>
        <taxon>Bifidobacterium</taxon>
    </lineage>
</organism>
<dbReference type="GO" id="GO:1990481">
    <property type="term" value="P:mRNA pseudouridine synthesis"/>
    <property type="evidence" value="ECO:0007669"/>
    <property type="project" value="TreeGrafter"/>
</dbReference>
<reference evidence="9" key="1">
    <citation type="submission" date="2023-07" db="EMBL/GenBank/DDBJ databases">
        <title>Bifidobacterium aquikefiriaerophilum sp. nov. and Bifidobacterium eccum sp. nov., isolated from water kefir.</title>
        <authorList>
            <person name="Breselge S."/>
            <person name="Bellassi P."/>
            <person name="Barcenilla C."/>
            <person name="Alvarez-Ordonez A."/>
            <person name="Morelli L."/>
            <person name="Cotter P.D."/>
        </authorList>
    </citation>
    <scope>NUCLEOTIDE SEQUENCE</scope>
    <source>
        <strain evidence="11">WK012_4_13</strain>
        <strain evidence="10">WK013_4_14</strain>
        <strain evidence="9">WK048_4_13</strain>
    </source>
</reference>
<dbReference type="AlphaFoldDB" id="A0AB39UB08"/>
<comment type="catalytic activity">
    <reaction evidence="1 5">
        <text>uridine(55) in tRNA = pseudouridine(55) in tRNA</text>
        <dbReference type="Rhea" id="RHEA:42532"/>
        <dbReference type="Rhea" id="RHEA-COMP:10101"/>
        <dbReference type="Rhea" id="RHEA-COMP:10102"/>
        <dbReference type="ChEBI" id="CHEBI:65314"/>
        <dbReference type="ChEBI" id="CHEBI:65315"/>
        <dbReference type="EC" id="5.4.99.25"/>
    </reaction>
</comment>
<dbReference type="Pfam" id="PF16198">
    <property type="entry name" value="TruB_C_2"/>
    <property type="match status" value="1"/>
</dbReference>
<feature type="region of interest" description="Disordered" evidence="6">
    <location>
        <begin position="374"/>
        <end position="395"/>
    </location>
</feature>
<gene>
    <name evidence="5 9" type="primary">truB</name>
    <name evidence="11" type="ORF">QN062_08385</name>
    <name evidence="10" type="ORF">QN216_02575</name>
    <name evidence="9" type="ORF">QN217_07870</name>
</gene>
<dbReference type="EMBL" id="CP129682">
    <property type="protein sequence ID" value="XDS49171.1"/>
    <property type="molecule type" value="Genomic_DNA"/>
</dbReference>
<dbReference type="EC" id="5.4.99.25" evidence="5"/>
<evidence type="ECO:0000256" key="1">
    <source>
        <dbReference type="ARBA" id="ARBA00000385"/>
    </source>
</evidence>
<keyword evidence="4 5" id="KW-0413">Isomerase</keyword>
<evidence type="ECO:0000259" key="8">
    <source>
        <dbReference type="Pfam" id="PF16198"/>
    </source>
</evidence>
<dbReference type="EMBL" id="CP129675">
    <property type="protein sequence ID" value="XDS46047.1"/>
    <property type="molecule type" value="Genomic_DNA"/>
</dbReference>